<keyword evidence="5 12" id="KW-0138">CF(0)</keyword>
<organism evidence="14">
    <name type="scientific">Triops australiensis</name>
    <dbReference type="NCBI Taxonomy" id="89892"/>
    <lineage>
        <taxon>Eukaryota</taxon>
        <taxon>Metazoa</taxon>
        <taxon>Ecdysozoa</taxon>
        <taxon>Arthropoda</taxon>
        <taxon>Crustacea</taxon>
        <taxon>Branchiopoda</taxon>
        <taxon>Notostraca</taxon>
        <taxon>Triopsidae</taxon>
        <taxon>Triops</taxon>
    </lineage>
</organism>
<evidence type="ECO:0000256" key="4">
    <source>
        <dbReference type="ARBA" id="ARBA00022448"/>
    </source>
</evidence>
<reference evidence="14" key="1">
    <citation type="submission" date="2014-05" db="EMBL/GenBank/DDBJ databases">
        <authorList>
            <person name="Gan H."/>
        </authorList>
    </citation>
    <scope>NUCLEOTIDE SEQUENCE</scope>
</reference>
<sequence length="49" mass="6085">MAPLNWLVLFILFIVIFFIFINFIYFHPFSTEFNQDIQKKSINSLNWKW</sequence>
<evidence type="ECO:0000256" key="5">
    <source>
        <dbReference type="ARBA" id="ARBA00022547"/>
    </source>
</evidence>
<dbReference type="GO" id="GO:0045259">
    <property type="term" value="C:proton-transporting ATP synthase complex"/>
    <property type="evidence" value="ECO:0007669"/>
    <property type="project" value="UniProtKB-KW"/>
</dbReference>
<evidence type="ECO:0000256" key="6">
    <source>
        <dbReference type="ARBA" id="ARBA00022692"/>
    </source>
</evidence>
<gene>
    <name evidence="14" type="primary">atp8</name>
</gene>
<evidence type="ECO:0000256" key="7">
    <source>
        <dbReference type="ARBA" id="ARBA00022781"/>
    </source>
</evidence>
<evidence type="ECO:0000256" key="13">
    <source>
        <dbReference type="SAM" id="Phobius"/>
    </source>
</evidence>
<dbReference type="AlphaFoldDB" id="A0A068WAW3"/>
<keyword evidence="9 12" id="KW-0406">Ion transport</keyword>
<comment type="subunit">
    <text evidence="3">F-type ATPases have 2 components, CF(1) - the catalytic core - and CF(0) - the membrane proton channel.</text>
</comment>
<keyword evidence="10 12" id="KW-0496">Mitochondrion</keyword>
<evidence type="ECO:0000256" key="3">
    <source>
        <dbReference type="ARBA" id="ARBA00011291"/>
    </source>
</evidence>
<evidence type="ECO:0000313" key="14">
    <source>
        <dbReference type="EMBL" id="CDR98438.1"/>
    </source>
</evidence>
<dbReference type="GO" id="GO:0015078">
    <property type="term" value="F:proton transmembrane transporter activity"/>
    <property type="evidence" value="ECO:0007669"/>
    <property type="project" value="InterPro"/>
</dbReference>
<dbReference type="CTD" id="4509"/>
<keyword evidence="4 12" id="KW-0813">Transport</keyword>
<accession>A0A068WAW3</accession>
<evidence type="ECO:0000256" key="9">
    <source>
        <dbReference type="ARBA" id="ARBA00023065"/>
    </source>
</evidence>
<reference evidence="14" key="2">
    <citation type="submission" date="2014-06" db="EMBL/GenBank/DDBJ databases">
        <title>Complete mitochondrial genome of Triops australiensis.</title>
        <authorList>
            <person name="Gan H.M."/>
            <person name="Tan M.H."/>
            <person name="Austin C.M."/>
        </authorList>
    </citation>
    <scope>NUCLEOTIDE SEQUENCE</scope>
</reference>
<evidence type="ECO:0000256" key="11">
    <source>
        <dbReference type="ARBA" id="ARBA00023136"/>
    </source>
</evidence>
<keyword evidence="8 13" id="KW-1133">Transmembrane helix</keyword>
<dbReference type="Pfam" id="PF00895">
    <property type="entry name" value="ATP-synt_8"/>
    <property type="match status" value="1"/>
</dbReference>
<dbReference type="GO" id="GO:0031966">
    <property type="term" value="C:mitochondrial membrane"/>
    <property type="evidence" value="ECO:0007669"/>
    <property type="project" value="UniProtKB-SubCell"/>
</dbReference>
<geneLocation type="mitochondrion" evidence="14"/>
<feature type="transmembrane region" description="Helical" evidence="13">
    <location>
        <begin position="6"/>
        <end position="26"/>
    </location>
</feature>
<dbReference type="GeneID" id="19737286"/>
<keyword evidence="7 12" id="KW-0375">Hydrogen ion transport</keyword>
<evidence type="ECO:0000256" key="8">
    <source>
        <dbReference type="ARBA" id="ARBA00022989"/>
    </source>
</evidence>
<comment type="subcellular location">
    <subcellularLocation>
        <location evidence="1 12">Mitochondrion membrane</location>
        <topology evidence="1 12">Single-pass membrane protein</topology>
    </subcellularLocation>
</comment>
<protein>
    <recommendedName>
        <fullName evidence="12">ATP synthase complex subunit 8</fullName>
    </recommendedName>
</protein>
<name>A0A068WAW3_9CRUS</name>
<comment type="similarity">
    <text evidence="2 12">Belongs to the ATPase protein 8 family.</text>
</comment>
<dbReference type="RefSeq" id="YP_009045942.1">
    <property type="nucleotide sequence ID" value="NC_024439.1"/>
</dbReference>
<dbReference type="InterPro" id="IPR001421">
    <property type="entry name" value="ATP8_metazoa"/>
</dbReference>
<evidence type="ECO:0000256" key="10">
    <source>
        <dbReference type="ARBA" id="ARBA00023128"/>
    </source>
</evidence>
<keyword evidence="6 12" id="KW-0812">Transmembrane</keyword>
<dbReference type="EMBL" id="LK391946">
    <property type="protein sequence ID" value="CDR98438.1"/>
    <property type="molecule type" value="Genomic_DNA"/>
</dbReference>
<proteinExistence type="inferred from homology"/>
<keyword evidence="11 13" id="KW-0472">Membrane</keyword>
<evidence type="ECO:0000256" key="12">
    <source>
        <dbReference type="RuleBase" id="RU003661"/>
    </source>
</evidence>
<evidence type="ECO:0000256" key="1">
    <source>
        <dbReference type="ARBA" id="ARBA00004304"/>
    </source>
</evidence>
<dbReference type="GO" id="GO:0015986">
    <property type="term" value="P:proton motive force-driven ATP synthesis"/>
    <property type="evidence" value="ECO:0007669"/>
    <property type="project" value="InterPro"/>
</dbReference>
<evidence type="ECO:0000256" key="2">
    <source>
        <dbReference type="ARBA" id="ARBA00008892"/>
    </source>
</evidence>